<dbReference type="PANTHER" id="PTHR24305">
    <property type="entry name" value="CYTOCHROME P450"/>
    <property type="match status" value="1"/>
</dbReference>
<dbReference type="RefSeq" id="WP_085268603.1">
    <property type="nucleotide sequence ID" value="NZ_AP022614.1"/>
</dbReference>
<dbReference type="InterPro" id="IPR017972">
    <property type="entry name" value="Cyt_P450_CS"/>
</dbReference>
<evidence type="ECO:0000256" key="3">
    <source>
        <dbReference type="PIRSR" id="PIRSR602401-1"/>
    </source>
</evidence>
<name>A0A7I7YXJ9_9MYCO</name>
<evidence type="ECO:0000256" key="4">
    <source>
        <dbReference type="RuleBase" id="RU000461"/>
    </source>
</evidence>
<dbReference type="InterPro" id="IPR001128">
    <property type="entry name" value="Cyt_P450"/>
</dbReference>
<keyword evidence="4" id="KW-0503">Monooxygenase</keyword>
<dbReference type="OrthoDB" id="7376058at2"/>
<dbReference type="InterPro" id="IPR002401">
    <property type="entry name" value="Cyt_P450_E_grp-I"/>
</dbReference>
<dbReference type="InterPro" id="IPR036396">
    <property type="entry name" value="Cyt_P450_sf"/>
</dbReference>
<dbReference type="GO" id="GO:0020037">
    <property type="term" value="F:heme binding"/>
    <property type="evidence" value="ECO:0007669"/>
    <property type="project" value="InterPro"/>
</dbReference>
<evidence type="ECO:0000256" key="2">
    <source>
        <dbReference type="ARBA" id="ARBA00010617"/>
    </source>
</evidence>
<keyword evidence="3 4" id="KW-0479">Metal-binding</keyword>
<keyword evidence="4" id="KW-0560">Oxidoreductase</keyword>
<comment type="cofactor">
    <cofactor evidence="1 3">
        <name>heme</name>
        <dbReference type="ChEBI" id="CHEBI:30413"/>
    </cofactor>
</comment>
<proteinExistence type="inferred from homology"/>
<keyword evidence="3 4" id="KW-0408">Iron</keyword>
<evidence type="ECO:0000313" key="5">
    <source>
        <dbReference type="EMBL" id="BBZ46409.1"/>
    </source>
</evidence>
<feature type="binding site" description="axial binding residue" evidence="3">
    <location>
        <position position="388"/>
    </location>
    <ligand>
        <name>heme</name>
        <dbReference type="ChEBI" id="CHEBI:30413"/>
    </ligand>
    <ligandPart>
        <name>Fe</name>
        <dbReference type="ChEBI" id="CHEBI:18248"/>
    </ligandPart>
</feature>
<dbReference type="PRINTS" id="PR00463">
    <property type="entry name" value="EP450I"/>
</dbReference>
<dbReference type="Proteomes" id="UP000467105">
    <property type="component" value="Chromosome"/>
</dbReference>
<dbReference type="GO" id="GO:0005506">
    <property type="term" value="F:iron ion binding"/>
    <property type="evidence" value="ECO:0007669"/>
    <property type="project" value="InterPro"/>
</dbReference>
<dbReference type="SUPFAM" id="SSF48264">
    <property type="entry name" value="Cytochrome P450"/>
    <property type="match status" value="1"/>
</dbReference>
<accession>A0A7I7YXJ9</accession>
<dbReference type="GO" id="GO:0004497">
    <property type="term" value="F:monooxygenase activity"/>
    <property type="evidence" value="ECO:0007669"/>
    <property type="project" value="UniProtKB-KW"/>
</dbReference>
<dbReference type="Gene3D" id="1.10.630.10">
    <property type="entry name" value="Cytochrome P450"/>
    <property type="match status" value="1"/>
</dbReference>
<evidence type="ECO:0000313" key="6">
    <source>
        <dbReference type="Proteomes" id="UP000467105"/>
    </source>
</evidence>
<keyword evidence="3 4" id="KW-0349">Heme</keyword>
<dbReference type="PROSITE" id="PS00086">
    <property type="entry name" value="CYTOCHROME_P450"/>
    <property type="match status" value="1"/>
</dbReference>
<keyword evidence="6" id="KW-1185">Reference proteome</keyword>
<comment type="similarity">
    <text evidence="2 4">Belongs to the cytochrome P450 family.</text>
</comment>
<sequence length="441" mass="49399">MSEVVTAPPEPTAVRLPPAARIPKLVQGIGFALSRRRMMEYLARRHGEVFSLDLPIYGPAVVVSDPQLAKQVFTTSPDILGNIQPNLSRLFGTGSVFALDGEAHRQRRRLLAPPFHGKSMKNYEAIIEEETLREIAGWPQGRPIATLPSMMRITLNAILRAVFGAEGAELDELRRLIPPWVTLGSRMATMPKPKRSYGRYTPWGRLEEWRRRYDVVIGKLIDAERADPDFADRTDVLALMLRSTYDDGSAMSRKDIGDELLTLLAAGHETTASTLAWAFERLTRHPEVLTALVEEADSGGQELRQATILEVQRARTVIDFAGRHVYPQLFALGDWVIPRGHSILVGIAQIHRRPDVFPDPERFDPQRYVGTKPSFFAWIPFGGGTRRCVGAAFANMEMDVVLRTVLRQFTIETTSAPGERWHGRGVAFTPKDGGRVVVHRR</sequence>
<dbReference type="GO" id="GO:0016705">
    <property type="term" value="F:oxidoreductase activity, acting on paired donors, with incorporation or reduction of molecular oxygen"/>
    <property type="evidence" value="ECO:0007669"/>
    <property type="project" value="InterPro"/>
</dbReference>
<gene>
    <name evidence="5" type="primary">cyp138</name>
    <name evidence="5" type="ORF">MPRM_36900</name>
</gene>
<dbReference type="PRINTS" id="PR00385">
    <property type="entry name" value="P450"/>
</dbReference>
<dbReference type="EMBL" id="AP022614">
    <property type="protein sequence ID" value="BBZ46409.1"/>
    <property type="molecule type" value="Genomic_DNA"/>
</dbReference>
<dbReference type="Pfam" id="PF00067">
    <property type="entry name" value="p450"/>
    <property type="match status" value="1"/>
</dbReference>
<dbReference type="PANTHER" id="PTHR24305:SF166">
    <property type="entry name" value="CYTOCHROME P450 12A4, MITOCHONDRIAL-RELATED"/>
    <property type="match status" value="1"/>
</dbReference>
<dbReference type="CDD" id="cd11053">
    <property type="entry name" value="CYP110-like"/>
    <property type="match status" value="1"/>
</dbReference>
<dbReference type="InterPro" id="IPR050121">
    <property type="entry name" value="Cytochrome_P450_monoxygenase"/>
</dbReference>
<reference evidence="5 6" key="1">
    <citation type="journal article" date="2019" name="Emerg. Microbes Infect.">
        <title>Comprehensive subspecies identification of 175 nontuberculous mycobacteria species based on 7547 genomic profiles.</title>
        <authorList>
            <person name="Matsumoto Y."/>
            <person name="Kinjo T."/>
            <person name="Motooka D."/>
            <person name="Nabeya D."/>
            <person name="Jung N."/>
            <person name="Uechi K."/>
            <person name="Horii T."/>
            <person name="Iida T."/>
            <person name="Fujita J."/>
            <person name="Nakamura S."/>
        </authorList>
    </citation>
    <scope>NUCLEOTIDE SEQUENCE [LARGE SCALE GENOMIC DNA]</scope>
    <source>
        <strain evidence="5 6">JCM 14742</strain>
    </source>
</reference>
<evidence type="ECO:0000256" key="1">
    <source>
        <dbReference type="ARBA" id="ARBA00001971"/>
    </source>
</evidence>
<organism evidence="5 6">
    <name type="scientific">Mycobacterium parmense</name>
    <dbReference type="NCBI Taxonomy" id="185642"/>
    <lineage>
        <taxon>Bacteria</taxon>
        <taxon>Bacillati</taxon>
        <taxon>Actinomycetota</taxon>
        <taxon>Actinomycetes</taxon>
        <taxon>Mycobacteriales</taxon>
        <taxon>Mycobacteriaceae</taxon>
        <taxon>Mycobacterium</taxon>
        <taxon>Mycobacterium simiae complex</taxon>
    </lineage>
</organism>
<dbReference type="AlphaFoldDB" id="A0A7I7YXJ9"/>
<protein>
    <submittedName>
        <fullName evidence="5">Putative cytochrome P450 138</fullName>
    </submittedName>
</protein>